<reference evidence="3" key="1">
    <citation type="submission" date="2020-10" db="EMBL/GenBank/DDBJ databases">
        <authorList>
            <person name="Han B."/>
            <person name="Lu T."/>
            <person name="Zhao Q."/>
            <person name="Huang X."/>
            <person name="Zhao Y."/>
        </authorList>
    </citation>
    <scope>NUCLEOTIDE SEQUENCE</scope>
</reference>
<keyword evidence="1" id="KW-0472">Membrane</keyword>
<name>A0A811PDJ3_9POAL</name>
<feature type="transmembrane region" description="Helical" evidence="1">
    <location>
        <begin position="337"/>
        <end position="358"/>
    </location>
</feature>
<dbReference type="InterPro" id="IPR036047">
    <property type="entry name" value="F-box-like_dom_sf"/>
</dbReference>
<evidence type="ECO:0000259" key="2">
    <source>
        <dbReference type="SMART" id="SM00256"/>
    </source>
</evidence>
<dbReference type="AlphaFoldDB" id="A0A811PDJ3"/>
<accession>A0A811PDJ3</accession>
<dbReference type="SMART" id="SM00256">
    <property type="entry name" value="FBOX"/>
    <property type="match status" value="1"/>
</dbReference>
<dbReference type="SUPFAM" id="SSF81383">
    <property type="entry name" value="F-box domain"/>
    <property type="match status" value="1"/>
</dbReference>
<dbReference type="InterPro" id="IPR001810">
    <property type="entry name" value="F-box_dom"/>
</dbReference>
<dbReference type="Pfam" id="PF00646">
    <property type="entry name" value="F-box"/>
    <property type="match status" value="1"/>
</dbReference>
<dbReference type="PANTHER" id="PTHR32133">
    <property type="entry name" value="OS07G0120400 PROTEIN"/>
    <property type="match status" value="1"/>
</dbReference>
<sequence>MEKLPPGFLSLGSGSGSGSAEFSFPDLLGTQRTPPRLPDEIVEEILLCIPPDDHEHLLCVALVCKHWARLLTSRGFRRRYRERHRTPLLLGFLGNLIDTGGYARFIPTHAFRPVRPDRHDYRAHDARHGRVLLNRIARCGDVFQGVEAALIVWDPITDEQWPLPPLLRDQPVRNWTAAVLCATAGAAGLGTCDHLGCRPGDFHVIFVGIDDKEMFASVYSSDSATWSESTSANLPYDYLHEAVLPALAGNALYFVFRMGMAMLKYDLATRVMSVMHVPISWYPRRVVPMAMEDGGLGLAEVDMESNLILWSMEVSADGNVEQWVVSRHIELRTLLPAHALAFCVVAVADAVGVIFVYTVDGVYTFDLNSGQVTKVLSYGFYDIIPFVSFYTPVLRAALDR</sequence>
<feature type="transmembrane region" description="Helical" evidence="1">
    <location>
        <begin position="378"/>
        <end position="398"/>
    </location>
</feature>
<dbReference type="EMBL" id="CAJGYO010000006">
    <property type="protein sequence ID" value="CAD6238822.1"/>
    <property type="molecule type" value="Genomic_DNA"/>
</dbReference>
<comment type="caution">
    <text evidence="3">The sequence shown here is derived from an EMBL/GenBank/DDBJ whole genome shotgun (WGS) entry which is preliminary data.</text>
</comment>
<evidence type="ECO:0000256" key="1">
    <source>
        <dbReference type="SAM" id="Phobius"/>
    </source>
</evidence>
<protein>
    <recommendedName>
        <fullName evidence="2">F-box domain-containing protein</fullName>
    </recommendedName>
</protein>
<dbReference type="OrthoDB" id="669601at2759"/>
<keyword evidence="4" id="KW-1185">Reference proteome</keyword>
<evidence type="ECO:0000313" key="3">
    <source>
        <dbReference type="EMBL" id="CAD6238822.1"/>
    </source>
</evidence>
<dbReference type="Gene3D" id="1.20.1280.50">
    <property type="match status" value="1"/>
</dbReference>
<feature type="domain" description="F-box" evidence="2">
    <location>
        <begin position="37"/>
        <end position="80"/>
    </location>
</feature>
<keyword evidence="1" id="KW-1133">Transmembrane helix</keyword>
<proteinExistence type="predicted"/>
<evidence type="ECO:0000313" key="4">
    <source>
        <dbReference type="Proteomes" id="UP000604825"/>
    </source>
</evidence>
<keyword evidence="1" id="KW-0812">Transmembrane</keyword>
<organism evidence="3 4">
    <name type="scientific">Miscanthus lutarioriparius</name>
    <dbReference type="NCBI Taxonomy" id="422564"/>
    <lineage>
        <taxon>Eukaryota</taxon>
        <taxon>Viridiplantae</taxon>
        <taxon>Streptophyta</taxon>
        <taxon>Embryophyta</taxon>
        <taxon>Tracheophyta</taxon>
        <taxon>Spermatophyta</taxon>
        <taxon>Magnoliopsida</taxon>
        <taxon>Liliopsida</taxon>
        <taxon>Poales</taxon>
        <taxon>Poaceae</taxon>
        <taxon>PACMAD clade</taxon>
        <taxon>Panicoideae</taxon>
        <taxon>Andropogonodae</taxon>
        <taxon>Andropogoneae</taxon>
        <taxon>Saccharinae</taxon>
        <taxon>Miscanthus</taxon>
    </lineage>
</organism>
<dbReference type="Proteomes" id="UP000604825">
    <property type="component" value="Unassembled WGS sequence"/>
</dbReference>
<dbReference type="Pfam" id="PF23635">
    <property type="entry name" value="Beta-prop_AT5G49610-like"/>
    <property type="match status" value="1"/>
</dbReference>
<dbReference type="InterPro" id="IPR056594">
    <property type="entry name" value="AT5G49610-like_b-prop"/>
</dbReference>
<dbReference type="PANTHER" id="PTHR32133:SF315">
    <property type="entry name" value="F-BOX DOMAIN-CONTAINING PROTEIN"/>
    <property type="match status" value="1"/>
</dbReference>
<gene>
    <name evidence="3" type="ORF">NCGR_LOCUS25948</name>
</gene>